<dbReference type="InterPro" id="IPR050206">
    <property type="entry name" value="FtsK/SpoIIIE/SftA"/>
</dbReference>
<feature type="domain" description="FtsK" evidence="6">
    <location>
        <begin position="561"/>
        <end position="755"/>
    </location>
</feature>
<dbReference type="CDD" id="cd01127">
    <property type="entry name" value="TrwB_TraG_TraD_VirD4"/>
    <property type="match status" value="1"/>
</dbReference>
<evidence type="ECO:0000256" key="1">
    <source>
        <dbReference type="ARBA" id="ARBA00022737"/>
    </source>
</evidence>
<keyword evidence="1" id="KW-0677">Repeat</keyword>
<feature type="transmembrane region" description="Helical" evidence="5">
    <location>
        <begin position="144"/>
        <end position="164"/>
    </location>
</feature>
<evidence type="ECO:0000256" key="3">
    <source>
        <dbReference type="ARBA" id="ARBA00022840"/>
    </source>
</evidence>
<reference evidence="7 8" key="1">
    <citation type="journal article" date="2022" name="Genome Biol. Evol.">
        <title>Host diet, physiology and behaviors set the stage for Lachnospiraceae cladogenesis.</title>
        <authorList>
            <person name="Vera-Ponce De Leon A."/>
            <person name="Schneider M."/>
            <person name="Jahnes B.C."/>
            <person name="Sadowski V."/>
            <person name="Camuy-Velez L.A."/>
            <person name="Duan J."/>
            <person name="Sabree Z.L."/>
        </authorList>
    </citation>
    <scope>NUCLEOTIDE SEQUENCE [LARGE SCALE GENOMIC DNA]</scope>
    <source>
        <strain evidence="7 8">PAL113</strain>
    </source>
</reference>
<feature type="binding site" evidence="4">
    <location>
        <begin position="581"/>
        <end position="588"/>
    </location>
    <ligand>
        <name>ATP</name>
        <dbReference type="ChEBI" id="CHEBI:30616"/>
    </ligand>
</feature>
<sequence>MMFERKQQMILSGNAKDPFVDILIPNGEEITLRIDGSYMELKREMMGILLHNQKPVTQERIQIQKGDEFLIAGLRFTFFADRIEIEGEGVKDIQTTLAPMPKEDGRFPEYPFYKRSPRVIHTITQDKIELKAPPRKQSMEKGGILTLLVPTLSTMAFTLLMGFMLKRGPYIYMSVGMTVITTIFSVQNFIKQRKEMKASNLRREEVYREYLLNTRKTIKEKRKKEEESFAYQYPRAKTIERMVEQYSSRLYERTPLEEDFLEVNLGFYKGESFVAVGYDNKELELEVDELSLEAKEVAKEYKAVPYLPLNVELGKSHLGLVGYKKNVHEQIKYLLLQLTFFHSYHDLQIIMIYHQRYQEEFSYLKWYPHLQIQSLNVTGEICKEQARDQIVGSIQQILKERKQKQEEEQAAVTFSPHFLFIIDEPSLIVNHTIMEYLQEKELNLGYSFIYTTDQQENLPENVKTLCFIENKEEGRLLLNQGEHVNQRFAIQHLEDIELEKMARRLSGIVHQQGMKSQIPESITFFDLYKIEHPYELEIQKRWESHQSHKSLSVPLGVRAKEDYVELNLHEKAHGPHGLVAGTTGSGKSEIVQSYILSLAANFHPYEVGFLLIDYKGGGMANLFSDLPHLLGTITNLDKAESMRAMVSIKAELSRRQKIFGEHNVNHINGYNQLFRLGEVKEPLPHLFLISDEFAELKKEQPEFMSELVSAARIGRSLGIHLILATQKPSGVVDDQIWTNSKFKLCLKVQNAGDSKEMLKTPDAANITQAGRAYLQVGNNEIYELFQSAWSGATYQKEASKEAKEDDRVYEINEIGQGELINQDLGGTRESNQMKETQLDAIVSHIHEVYQGMETVEVKKPWLPSLPGALLSPYTKEVRDSSSFNVLDLTLGIGRVDIPEEQDQREYFLDFEKQGHLLYMSSSGYGKSMFLGQIILGLAMKNAVQNLNMYILDLGNSALIPYKGLPHVADYMGFDDGEKLRKFQKMILDEMADRKRCLAKTMTQNFHVYNQSQEEKMKAIVILVDQYDVVSELGDEVVAFIQKVSRDGASLGIYLAVTMTRDNVMRGATKGNFKERIAGFNFVEGENFAFIGRSSISLQEEDKGRVLIKTDQIHQMQLYLAVPFTDELNYNEELKKKIEEVAQKSSEERAQEIATLPEVLTYDMLPRYPGYQKDADKIPVGIDAETLEVRYLDIQRGTGLLIGGQGMGRTNGIKNILNHLKDEKVYLFDARNEELREHEKYPKHLYGGTRREYETLFEEIAKEVEKREEHSLIEGTHQRESQYIVIDVIQEFMETIDDNEEIVQLFVSAMKCGIRLVASADAKLRARTNKVLTLLVESQGGLILGNIKEQSVFSYTGIREENRSVEWGYYSMRGENRKVKVIEHK</sequence>
<keyword evidence="5" id="KW-0812">Transmembrane</keyword>
<dbReference type="RefSeq" id="WP_262066865.1">
    <property type="nucleotide sequence ID" value="NZ_JAMXOD010000017.1"/>
</dbReference>
<feature type="binding site" evidence="4">
    <location>
        <begin position="920"/>
        <end position="927"/>
    </location>
    <ligand>
        <name>ATP</name>
        <dbReference type="ChEBI" id="CHEBI:30616"/>
    </ligand>
</feature>
<keyword evidence="3 4" id="KW-0067">ATP-binding</keyword>
<accession>A0ABT1EB73</accession>
<dbReference type="Pfam" id="PF01580">
    <property type="entry name" value="FtsK_SpoIIIE"/>
    <property type="match status" value="2"/>
</dbReference>
<dbReference type="InterPro" id="IPR023839">
    <property type="entry name" value="Firmicutes_EssC_C"/>
</dbReference>
<dbReference type="Proteomes" id="UP001523566">
    <property type="component" value="Unassembled WGS sequence"/>
</dbReference>
<dbReference type="EMBL" id="JAMZFW010000017">
    <property type="protein sequence ID" value="MCP1103080.1"/>
    <property type="molecule type" value="Genomic_DNA"/>
</dbReference>
<dbReference type="Gene3D" id="3.40.50.300">
    <property type="entry name" value="P-loop containing nucleotide triphosphate hydrolases"/>
    <property type="match status" value="3"/>
</dbReference>
<comment type="caution">
    <text evidence="7">The sequence shown here is derived from an EMBL/GenBank/DDBJ whole genome shotgun (WGS) entry which is preliminary data.</text>
</comment>
<protein>
    <submittedName>
        <fullName evidence="7">Type VII secretion protein EssC</fullName>
    </submittedName>
</protein>
<evidence type="ECO:0000313" key="8">
    <source>
        <dbReference type="Proteomes" id="UP001523566"/>
    </source>
</evidence>
<proteinExistence type="predicted"/>
<name>A0ABT1EB73_9FIRM</name>
<dbReference type="NCBIfam" id="TIGR03928">
    <property type="entry name" value="T7_EssCb_Firm"/>
    <property type="match status" value="1"/>
</dbReference>
<dbReference type="InterPro" id="IPR002543">
    <property type="entry name" value="FtsK_dom"/>
</dbReference>
<evidence type="ECO:0000259" key="6">
    <source>
        <dbReference type="PROSITE" id="PS50901"/>
    </source>
</evidence>
<feature type="domain" description="FtsK" evidence="6">
    <location>
        <begin position="903"/>
        <end position="1087"/>
    </location>
</feature>
<keyword evidence="5" id="KW-0472">Membrane</keyword>
<evidence type="ECO:0000256" key="2">
    <source>
        <dbReference type="ARBA" id="ARBA00022741"/>
    </source>
</evidence>
<evidence type="ECO:0000256" key="5">
    <source>
        <dbReference type="SAM" id="Phobius"/>
    </source>
</evidence>
<dbReference type="InterPro" id="IPR027417">
    <property type="entry name" value="P-loop_NTPase"/>
</dbReference>
<evidence type="ECO:0000313" key="7">
    <source>
        <dbReference type="EMBL" id="MCP1103080.1"/>
    </source>
</evidence>
<organism evidence="7 8">
    <name type="scientific">Aequitasia blattaphilus</name>
    <dbReference type="NCBI Taxonomy" id="2949332"/>
    <lineage>
        <taxon>Bacteria</taxon>
        <taxon>Bacillati</taxon>
        <taxon>Bacillota</taxon>
        <taxon>Clostridia</taxon>
        <taxon>Lachnospirales</taxon>
        <taxon>Lachnospiraceae</taxon>
        <taxon>Aequitasia</taxon>
    </lineage>
</organism>
<dbReference type="SUPFAM" id="SSF52540">
    <property type="entry name" value="P-loop containing nucleoside triphosphate hydrolases"/>
    <property type="match status" value="1"/>
</dbReference>
<dbReference type="PANTHER" id="PTHR22683:SF1">
    <property type="entry name" value="TYPE VII SECRETION SYSTEM PROTEIN ESSC"/>
    <property type="match status" value="1"/>
</dbReference>
<gene>
    <name evidence="7" type="primary">essC</name>
    <name evidence="7" type="ORF">NK125_11690</name>
</gene>
<keyword evidence="5" id="KW-1133">Transmembrane helix</keyword>
<dbReference type="PANTHER" id="PTHR22683">
    <property type="entry name" value="SPORULATION PROTEIN RELATED"/>
    <property type="match status" value="1"/>
</dbReference>
<dbReference type="PROSITE" id="PS50901">
    <property type="entry name" value="FTSK"/>
    <property type="match status" value="2"/>
</dbReference>
<evidence type="ECO:0000256" key="4">
    <source>
        <dbReference type="PROSITE-ProRule" id="PRU00289"/>
    </source>
</evidence>
<keyword evidence="2 4" id="KW-0547">Nucleotide-binding</keyword>
<keyword evidence="8" id="KW-1185">Reference proteome</keyword>